<reference evidence="1" key="1">
    <citation type="submission" date="2020-06" db="EMBL/GenBank/DDBJ databases">
        <authorList>
            <person name="Li T."/>
            <person name="Hu X."/>
            <person name="Zhang T."/>
            <person name="Song X."/>
            <person name="Zhang H."/>
            <person name="Dai N."/>
            <person name="Sheng W."/>
            <person name="Hou X."/>
            <person name="Wei L."/>
        </authorList>
    </citation>
    <scope>NUCLEOTIDE SEQUENCE</scope>
    <source>
        <strain evidence="1">G02</strain>
        <tissue evidence="1">Leaf</tissue>
    </source>
</reference>
<dbReference type="AlphaFoldDB" id="A0AAW2TUY4"/>
<proteinExistence type="predicted"/>
<reference evidence="1" key="2">
    <citation type="journal article" date="2024" name="Plant">
        <title>Genomic evolution and insights into agronomic trait innovations of Sesamum species.</title>
        <authorList>
            <person name="Miao H."/>
            <person name="Wang L."/>
            <person name="Qu L."/>
            <person name="Liu H."/>
            <person name="Sun Y."/>
            <person name="Le M."/>
            <person name="Wang Q."/>
            <person name="Wei S."/>
            <person name="Zheng Y."/>
            <person name="Lin W."/>
            <person name="Duan Y."/>
            <person name="Cao H."/>
            <person name="Xiong S."/>
            <person name="Wang X."/>
            <person name="Wei L."/>
            <person name="Li C."/>
            <person name="Ma Q."/>
            <person name="Ju M."/>
            <person name="Zhao R."/>
            <person name="Li G."/>
            <person name="Mu C."/>
            <person name="Tian Q."/>
            <person name="Mei H."/>
            <person name="Zhang T."/>
            <person name="Gao T."/>
            <person name="Zhang H."/>
        </authorList>
    </citation>
    <scope>NUCLEOTIDE SEQUENCE</scope>
    <source>
        <strain evidence="1">G02</strain>
    </source>
</reference>
<accession>A0AAW2TUY4</accession>
<protein>
    <submittedName>
        <fullName evidence="1">Uncharacterized protein</fullName>
    </submittedName>
</protein>
<evidence type="ECO:0000313" key="1">
    <source>
        <dbReference type="EMBL" id="KAL0408362.1"/>
    </source>
</evidence>
<comment type="caution">
    <text evidence="1">The sequence shown here is derived from an EMBL/GenBank/DDBJ whole genome shotgun (WGS) entry which is preliminary data.</text>
</comment>
<gene>
    <name evidence="1" type="ORF">Sradi_1770600</name>
</gene>
<sequence>MDDFKLIIGFEFLRDTRTAVLPHVDSLMVIGARPCVIPTLAGQTGEKNLSAMQFEKGCKRSKPSYLCALHFDEIEEASGPILGVVKRLLKEFEDVMRDELPRKLLSKMAVDHEIELVPGTKPPTRAPY</sequence>
<dbReference type="EMBL" id="JACGWJ010000007">
    <property type="protein sequence ID" value="KAL0408362.1"/>
    <property type="molecule type" value="Genomic_DNA"/>
</dbReference>
<name>A0AAW2TUY4_SESRA</name>
<organism evidence="1">
    <name type="scientific">Sesamum radiatum</name>
    <name type="common">Black benniseed</name>
    <dbReference type="NCBI Taxonomy" id="300843"/>
    <lineage>
        <taxon>Eukaryota</taxon>
        <taxon>Viridiplantae</taxon>
        <taxon>Streptophyta</taxon>
        <taxon>Embryophyta</taxon>
        <taxon>Tracheophyta</taxon>
        <taxon>Spermatophyta</taxon>
        <taxon>Magnoliopsida</taxon>
        <taxon>eudicotyledons</taxon>
        <taxon>Gunneridae</taxon>
        <taxon>Pentapetalae</taxon>
        <taxon>asterids</taxon>
        <taxon>lamiids</taxon>
        <taxon>Lamiales</taxon>
        <taxon>Pedaliaceae</taxon>
        <taxon>Sesamum</taxon>
    </lineage>
</organism>